<dbReference type="AlphaFoldDB" id="R5XDN4"/>
<reference evidence="1" key="1">
    <citation type="submission" date="2012-11" db="EMBL/GenBank/DDBJ databases">
        <title>Dependencies among metagenomic species, viruses, plasmids and units of genetic variation.</title>
        <authorList>
            <person name="Nielsen H.B."/>
            <person name="Almeida M."/>
            <person name="Juncker A.S."/>
            <person name="Rasmussen S."/>
            <person name="Li J."/>
            <person name="Sunagawa S."/>
            <person name="Plichta D."/>
            <person name="Gautier L."/>
            <person name="Le Chatelier E."/>
            <person name="Peletier E."/>
            <person name="Bonde I."/>
            <person name="Nielsen T."/>
            <person name="Manichanh C."/>
            <person name="Arumugam M."/>
            <person name="Batto J."/>
            <person name="Santos M.B.Q.D."/>
            <person name="Blom N."/>
            <person name="Borruel N."/>
            <person name="Burgdorf K.S."/>
            <person name="Boumezbeur F."/>
            <person name="Casellas F."/>
            <person name="Dore J."/>
            <person name="Guarner F."/>
            <person name="Hansen T."/>
            <person name="Hildebrand F."/>
            <person name="Kaas R.S."/>
            <person name="Kennedy S."/>
            <person name="Kristiansen K."/>
            <person name="Kultima J.R."/>
            <person name="Leonard P."/>
            <person name="Levenez F."/>
            <person name="Lund O."/>
            <person name="Moumen B."/>
            <person name="Le Paslier D."/>
            <person name="Pons N."/>
            <person name="Pedersen O."/>
            <person name="Prifti E."/>
            <person name="Qin J."/>
            <person name="Raes J."/>
            <person name="Tap J."/>
            <person name="Tims S."/>
            <person name="Ussery D.W."/>
            <person name="Yamada T."/>
            <person name="MetaHit consortium"/>
            <person name="Renault P."/>
            <person name="Sicheritz-Ponten T."/>
            <person name="Bork P."/>
            <person name="Wang J."/>
            <person name="Brunak S."/>
            <person name="Ehrlich S.D."/>
        </authorList>
    </citation>
    <scope>NUCLEOTIDE SEQUENCE [LARGE SCALE GENOMIC DNA]</scope>
</reference>
<evidence type="ECO:0000313" key="1">
    <source>
        <dbReference type="EMBL" id="CDA10494.1"/>
    </source>
</evidence>
<sequence>MNKIKITLEELNTLANLMPSMTIIDLIEMVNSNKKRA</sequence>
<name>R5XDN4_9FIRM</name>
<evidence type="ECO:0000313" key="2">
    <source>
        <dbReference type="Proteomes" id="UP000017980"/>
    </source>
</evidence>
<organism evidence="1 2">
    <name type="scientific">Intestinibacter bartlettii CAG:1329</name>
    <dbReference type="NCBI Taxonomy" id="1263063"/>
    <lineage>
        <taxon>Bacteria</taxon>
        <taxon>Bacillati</taxon>
        <taxon>Bacillota</taxon>
        <taxon>Clostridia</taxon>
        <taxon>Peptostreptococcales</taxon>
        <taxon>Peptostreptococcaceae</taxon>
        <taxon>Intestinibacter</taxon>
    </lineage>
</organism>
<protein>
    <submittedName>
        <fullName evidence="1">Uncharacterized protein</fullName>
    </submittedName>
</protein>
<proteinExistence type="predicted"/>
<gene>
    <name evidence="1" type="ORF">BN488_01533</name>
</gene>
<dbReference type="EMBL" id="CBBD010000040">
    <property type="protein sequence ID" value="CDA10494.1"/>
    <property type="molecule type" value="Genomic_DNA"/>
</dbReference>
<comment type="caution">
    <text evidence="1">The sequence shown here is derived from an EMBL/GenBank/DDBJ whole genome shotgun (WGS) entry which is preliminary data.</text>
</comment>
<accession>R5XDN4</accession>
<dbReference type="Proteomes" id="UP000017980">
    <property type="component" value="Unassembled WGS sequence"/>
</dbReference>